<dbReference type="InterPro" id="IPR011055">
    <property type="entry name" value="Dup_hybrid_motif"/>
</dbReference>
<reference evidence="4" key="1">
    <citation type="journal article" date="2019" name="Int. J. Syst. Evol. Microbiol.">
        <title>The Global Catalogue of Microorganisms (GCM) 10K type strain sequencing project: providing services to taxonomists for standard genome sequencing and annotation.</title>
        <authorList>
            <consortium name="The Broad Institute Genomics Platform"/>
            <consortium name="The Broad Institute Genome Sequencing Center for Infectious Disease"/>
            <person name="Wu L."/>
            <person name="Ma J."/>
        </authorList>
    </citation>
    <scope>NUCLEOTIDE SEQUENCE [LARGE SCALE GENOMIC DNA]</scope>
    <source>
        <strain evidence="4">JCM 16014</strain>
    </source>
</reference>
<dbReference type="CDD" id="cd12797">
    <property type="entry name" value="M23_peptidase"/>
    <property type="match status" value="1"/>
</dbReference>
<proteinExistence type="predicted"/>
<dbReference type="SUPFAM" id="SSF51261">
    <property type="entry name" value="Duplicated hybrid motif"/>
    <property type="match status" value="1"/>
</dbReference>
<comment type="caution">
    <text evidence="3">The sequence shown here is derived from an EMBL/GenBank/DDBJ whole genome shotgun (WGS) entry which is preliminary data.</text>
</comment>
<dbReference type="EMBL" id="BAAAQN010000064">
    <property type="protein sequence ID" value="GAA2056455.1"/>
    <property type="molecule type" value="Genomic_DNA"/>
</dbReference>
<accession>A0ABP5GVL2</accession>
<evidence type="ECO:0000313" key="4">
    <source>
        <dbReference type="Proteomes" id="UP001500751"/>
    </source>
</evidence>
<dbReference type="PANTHER" id="PTHR21666:SF270">
    <property type="entry name" value="MUREIN HYDROLASE ACTIVATOR ENVC"/>
    <property type="match status" value="1"/>
</dbReference>
<dbReference type="InterPro" id="IPR050570">
    <property type="entry name" value="Cell_wall_metabolism_enzyme"/>
</dbReference>
<evidence type="ECO:0000256" key="1">
    <source>
        <dbReference type="SAM" id="MobiDB-lite"/>
    </source>
</evidence>
<dbReference type="Pfam" id="PF01551">
    <property type="entry name" value="Peptidase_M23"/>
    <property type="match status" value="1"/>
</dbReference>
<feature type="domain" description="M23ase beta-sheet core" evidence="2">
    <location>
        <begin position="349"/>
        <end position="438"/>
    </location>
</feature>
<dbReference type="Proteomes" id="UP001500751">
    <property type="component" value="Unassembled WGS sequence"/>
</dbReference>
<feature type="compositionally biased region" description="Polar residues" evidence="1">
    <location>
        <begin position="1"/>
        <end position="11"/>
    </location>
</feature>
<dbReference type="InterPro" id="IPR016047">
    <property type="entry name" value="M23ase_b-sheet_dom"/>
</dbReference>
<feature type="compositionally biased region" description="Acidic residues" evidence="1">
    <location>
        <begin position="157"/>
        <end position="171"/>
    </location>
</feature>
<name>A0ABP5GVL2_9ACTN</name>
<feature type="region of interest" description="Disordered" evidence="1">
    <location>
        <begin position="139"/>
        <end position="228"/>
    </location>
</feature>
<dbReference type="Gene3D" id="2.70.70.10">
    <property type="entry name" value="Glucose Permease (Domain IIA)"/>
    <property type="match status" value="1"/>
</dbReference>
<protein>
    <recommendedName>
        <fullName evidence="2">M23ase beta-sheet core domain-containing protein</fullName>
    </recommendedName>
</protein>
<feature type="region of interest" description="Disordered" evidence="1">
    <location>
        <begin position="49"/>
        <end position="71"/>
    </location>
</feature>
<gene>
    <name evidence="3" type="ORF">GCM10009839_77000</name>
</gene>
<evidence type="ECO:0000313" key="3">
    <source>
        <dbReference type="EMBL" id="GAA2056455.1"/>
    </source>
</evidence>
<sequence>MGKHGSSQWDSAWQEAMAPSDEDSLYGSSDGYQAVNDWSGVYAVPTPEVHIPHQTGYDYGSSPEQAAYSEPAPQPIMDQSYYESVYAAYSTPAPEPTYQQPEAYPQPEFYGQPQYEEHNFHHPDFDTGQFEAIYEEPGSTEASYDLLPDGEGTYDAYDGEGYDDYLDDETEGNYRDGYSGYGDDLGEDDPDDVPMRSRSRSSFGPKPEPTPRSTPRPFGTKQPRVPLPGRRTLHAITSTPAAVVGVAAVAVAAVGGLRLPSNHTENTADAASPATPTTNALEQNLLQMRAASANLADRATRSEQRSELMQQQALEKQRLAEMAPKYFLPVQDPIMTAGFGDSGARWANLHTGQDFAVPTGTKVVAITDGTVIEANYAGAFGNRIVIQHPDGSETWYCHLSVIKVRSGKVAAGQIIALSGDTGNSTGPHLHFEYHPPGQADPMNGVPGASTAVDPVPFLRSHGLLP</sequence>
<dbReference type="PANTHER" id="PTHR21666">
    <property type="entry name" value="PEPTIDASE-RELATED"/>
    <property type="match status" value="1"/>
</dbReference>
<evidence type="ECO:0000259" key="2">
    <source>
        <dbReference type="Pfam" id="PF01551"/>
    </source>
</evidence>
<feature type="region of interest" description="Disordered" evidence="1">
    <location>
        <begin position="1"/>
        <end position="31"/>
    </location>
</feature>
<organism evidence="3 4">
    <name type="scientific">Catenulispora yoronensis</name>
    <dbReference type="NCBI Taxonomy" id="450799"/>
    <lineage>
        <taxon>Bacteria</taxon>
        <taxon>Bacillati</taxon>
        <taxon>Actinomycetota</taxon>
        <taxon>Actinomycetes</taxon>
        <taxon>Catenulisporales</taxon>
        <taxon>Catenulisporaceae</taxon>
        <taxon>Catenulispora</taxon>
    </lineage>
</organism>
<keyword evidence="4" id="KW-1185">Reference proteome</keyword>